<reference evidence="5" key="1">
    <citation type="journal article" date="2020" name="Appl. Environ. Microbiol.">
        <title>Diazotrophic Anaeromyxobacter Isolates from Soils.</title>
        <authorList>
            <person name="Masuda Y."/>
            <person name="Yamanaka H."/>
            <person name="Xu Z.X."/>
            <person name="Shiratori Y."/>
            <person name="Aono T."/>
            <person name="Amachi S."/>
            <person name="Senoo K."/>
            <person name="Itoh H."/>
        </authorList>
    </citation>
    <scope>NUCLEOTIDE SEQUENCE [LARGE SCALE GENOMIC DNA]</scope>
    <source>
        <strain evidence="5">R267</strain>
    </source>
</reference>
<feature type="transmembrane region" description="Helical" evidence="3">
    <location>
        <begin position="84"/>
        <end position="104"/>
    </location>
</feature>
<evidence type="ECO:0000256" key="2">
    <source>
        <dbReference type="SAM" id="MobiDB-lite"/>
    </source>
</evidence>
<dbReference type="Proteomes" id="UP000503640">
    <property type="component" value="Unassembled WGS sequence"/>
</dbReference>
<dbReference type="InterPro" id="IPR006135">
    <property type="entry name" value="T3SS_substrate_exporter"/>
</dbReference>
<sequence>MAGEDQESKTEAPSGRQLARAWEEGDVPLGRDLPLVAGLAGAVTALVALGGAVRGGLVRACAQAMSAVAEAPFSTLPGLLAGPALAAAAVCAAAAAASALVTLAQTQGRMWAERPLPDLSRLMRGAQLGRLFSRELGADLGLAAVKVVAVGWAAWSSLHGDFLTLSRLLGASPADQLAQTFGIVLRAGWRMLLVAGVLAGLDLALVRLRFTKRMRMTKAEAKREAREDDGDPLLKGKRKQRHRELARGRARVEVPRADALLVNPTHIAIALRYRRDEGRAPRVTAKGKGVLADYMRELARENGIPIVKDIPLARLLHRKVKVGREVPASTYKAVAAVLAFVYRLTGRAPGAKGAEA</sequence>
<keyword evidence="3" id="KW-1133">Transmembrane helix</keyword>
<dbReference type="PANTHER" id="PTHR30531">
    <property type="entry name" value="FLAGELLAR BIOSYNTHETIC PROTEIN FLHB"/>
    <property type="match status" value="1"/>
</dbReference>
<dbReference type="SUPFAM" id="SSF160544">
    <property type="entry name" value="EscU C-terminal domain-like"/>
    <property type="match status" value="1"/>
</dbReference>
<keyword evidence="5" id="KW-1185">Reference proteome</keyword>
<accession>A0A7I9VRY6</accession>
<evidence type="ECO:0008006" key="6">
    <source>
        <dbReference type="Google" id="ProtNLM"/>
    </source>
</evidence>
<protein>
    <recommendedName>
        <fullName evidence="6">Type III secretion exporter</fullName>
    </recommendedName>
</protein>
<dbReference type="PRINTS" id="PR00950">
    <property type="entry name" value="TYPE3IMSPROT"/>
</dbReference>
<dbReference type="AlphaFoldDB" id="A0A7I9VRY6"/>
<keyword evidence="3" id="KW-0812">Transmembrane</keyword>
<comment type="similarity">
    <text evidence="1">Belongs to the type III secretion exporter family.</text>
</comment>
<dbReference type="PANTHER" id="PTHR30531:SF12">
    <property type="entry name" value="FLAGELLAR BIOSYNTHETIC PROTEIN FLHB"/>
    <property type="match status" value="1"/>
</dbReference>
<dbReference type="InterPro" id="IPR029025">
    <property type="entry name" value="T3SS_substrate_exporter_C"/>
</dbReference>
<evidence type="ECO:0000313" key="4">
    <source>
        <dbReference type="EMBL" id="GEJ59193.1"/>
    </source>
</evidence>
<comment type="caution">
    <text evidence="4">The sequence shown here is derived from an EMBL/GenBank/DDBJ whole genome shotgun (WGS) entry which is preliminary data.</text>
</comment>
<dbReference type="Pfam" id="PF01312">
    <property type="entry name" value="Bac_export_2"/>
    <property type="match status" value="1"/>
</dbReference>
<keyword evidence="3" id="KW-0472">Membrane</keyword>
<evidence type="ECO:0000256" key="1">
    <source>
        <dbReference type="ARBA" id="ARBA00010690"/>
    </source>
</evidence>
<feature type="transmembrane region" description="Helical" evidence="3">
    <location>
        <begin position="187"/>
        <end position="208"/>
    </location>
</feature>
<dbReference type="GO" id="GO:0009306">
    <property type="term" value="P:protein secretion"/>
    <property type="evidence" value="ECO:0007669"/>
    <property type="project" value="InterPro"/>
</dbReference>
<dbReference type="Gene3D" id="6.10.250.2080">
    <property type="match status" value="1"/>
</dbReference>
<feature type="region of interest" description="Disordered" evidence="2">
    <location>
        <begin position="219"/>
        <end position="248"/>
    </location>
</feature>
<evidence type="ECO:0000313" key="5">
    <source>
        <dbReference type="Proteomes" id="UP000503640"/>
    </source>
</evidence>
<organism evidence="4 5">
    <name type="scientific">Anaeromyxobacter diazotrophicus</name>
    <dbReference type="NCBI Taxonomy" id="2590199"/>
    <lineage>
        <taxon>Bacteria</taxon>
        <taxon>Pseudomonadati</taxon>
        <taxon>Myxococcota</taxon>
        <taxon>Myxococcia</taxon>
        <taxon>Myxococcales</taxon>
        <taxon>Cystobacterineae</taxon>
        <taxon>Anaeromyxobacteraceae</taxon>
        <taxon>Anaeromyxobacter</taxon>
    </lineage>
</organism>
<gene>
    <name evidence="4" type="ORF">AMYX_39340</name>
</gene>
<dbReference type="Gene3D" id="3.40.1690.10">
    <property type="entry name" value="secretion proteins EscU"/>
    <property type="match status" value="1"/>
</dbReference>
<dbReference type="EMBL" id="BJTG01000011">
    <property type="protein sequence ID" value="GEJ59193.1"/>
    <property type="molecule type" value="Genomic_DNA"/>
</dbReference>
<dbReference type="RefSeq" id="WP_176068452.1">
    <property type="nucleotide sequence ID" value="NZ_BJTG01000011.1"/>
</dbReference>
<evidence type="ECO:0000256" key="3">
    <source>
        <dbReference type="SAM" id="Phobius"/>
    </source>
</evidence>
<dbReference type="GO" id="GO:0005886">
    <property type="term" value="C:plasma membrane"/>
    <property type="evidence" value="ECO:0007669"/>
    <property type="project" value="TreeGrafter"/>
</dbReference>
<name>A0A7I9VRY6_9BACT</name>
<proteinExistence type="inferred from homology"/>